<gene>
    <name evidence="2" type="ORF">ACEG43_16700</name>
</gene>
<organism evidence="2 3">
    <name type="scientific">Streptomyces aureus</name>
    <dbReference type="NCBI Taxonomy" id="193461"/>
    <lineage>
        <taxon>Bacteria</taxon>
        <taxon>Bacillati</taxon>
        <taxon>Actinomycetota</taxon>
        <taxon>Actinomycetes</taxon>
        <taxon>Kitasatosporales</taxon>
        <taxon>Streptomycetaceae</taxon>
        <taxon>Streptomyces</taxon>
    </lineage>
</organism>
<dbReference type="EMBL" id="JBGOSP010000007">
    <property type="protein sequence ID" value="MFA3837793.1"/>
    <property type="molecule type" value="Genomic_DNA"/>
</dbReference>
<dbReference type="Proteomes" id="UP001571476">
    <property type="component" value="Unassembled WGS sequence"/>
</dbReference>
<dbReference type="RefSeq" id="WP_372563125.1">
    <property type="nucleotide sequence ID" value="NZ_JBGOSP010000007.1"/>
</dbReference>
<comment type="caution">
    <text evidence="2">The sequence shown here is derived from an EMBL/GenBank/DDBJ whole genome shotgun (WGS) entry which is preliminary data.</text>
</comment>
<protein>
    <submittedName>
        <fullName evidence="2">Uncharacterized protein</fullName>
    </submittedName>
</protein>
<evidence type="ECO:0000313" key="2">
    <source>
        <dbReference type="EMBL" id="MFA3837793.1"/>
    </source>
</evidence>
<proteinExistence type="predicted"/>
<keyword evidence="3" id="KW-1185">Reference proteome</keyword>
<evidence type="ECO:0000256" key="1">
    <source>
        <dbReference type="SAM" id="MobiDB-lite"/>
    </source>
</evidence>
<name>A0ABV4SLL2_9ACTN</name>
<evidence type="ECO:0000313" key="3">
    <source>
        <dbReference type="Proteomes" id="UP001571476"/>
    </source>
</evidence>
<sequence>MTGVARVGTCPTPTRRTCRPGPPDNGAPASERQAARELTAAAAAGVLTVGIGDRYALQDIAKAHDQVDAGGRGRVLVAVP</sequence>
<feature type="region of interest" description="Disordered" evidence="1">
    <location>
        <begin position="1"/>
        <end position="34"/>
    </location>
</feature>
<accession>A0ABV4SLL2</accession>
<reference evidence="2 3" key="1">
    <citation type="submission" date="2024-08" db="EMBL/GenBank/DDBJ databases">
        <title>Genome sequence of Streptomyces aureus CACIA-1.46HGO.</title>
        <authorList>
            <person name="Evangelista-Martinez Z."/>
        </authorList>
    </citation>
    <scope>NUCLEOTIDE SEQUENCE [LARGE SCALE GENOMIC DNA]</scope>
    <source>
        <strain evidence="2 3">CACIA-1.46HGO</strain>
    </source>
</reference>